<organism evidence="1 2">
    <name type="scientific">Smallanthus sonchifolius</name>
    <dbReference type="NCBI Taxonomy" id="185202"/>
    <lineage>
        <taxon>Eukaryota</taxon>
        <taxon>Viridiplantae</taxon>
        <taxon>Streptophyta</taxon>
        <taxon>Embryophyta</taxon>
        <taxon>Tracheophyta</taxon>
        <taxon>Spermatophyta</taxon>
        <taxon>Magnoliopsida</taxon>
        <taxon>eudicotyledons</taxon>
        <taxon>Gunneridae</taxon>
        <taxon>Pentapetalae</taxon>
        <taxon>asterids</taxon>
        <taxon>campanulids</taxon>
        <taxon>Asterales</taxon>
        <taxon>Asteraceae</taxon>
        <taxon>Asteroideae</taxon>
        <taxon>Heliantheae alliance</taxon>
        <taxon>Millerieae</taxon>
        <taxon>Smallanthus</taxon>
    </lineage>
</organism>
<gene>
    <name evidence="1" type="ORF">L1987_19513</name>
</gene>
<comment type="caution">
    <text evidence="1">The sequence shown here is derived from an EMBL/GenBank/DDBJ whole genome shotgun (WGS) entry which is preliminary data.</text>
</comment>
<name>A0ACB9IPI7_9ASTR</name>
<reference evidence="2" key="1">
    <citation type="journal article" date="2022" name="Mol. Ecol. Resour.">
        <title>The genomes of chicory, endive, great burdock and yacon provide insights into Asteraceae palaeo-polyploidization history and plant inulin production.</title>
        <authorList>
            <person name="Fan W."/>
            <person name="Wang S."/>
            <person name="Wang H."/>
            <person name="Wang A."/>
            <person name="Jiang F."/>
            <person name="Liu H."/>
            <person name="Zhao H."/>
            <person name="Xu D."/>
            <person name="Zhang Y."/>
        </authorList>
    </citation>
    <scope>NUCLEOTIDE SEQUENCE [LARGE SCALE GENOMIC DNA]</scope>
    <source>
        <strain evidence="2">cv. Yunnan</strain>
    </source>
</reference>
<proteinExistence type="predicted"/>
<evidence type="ECO:0000313" key="1">
    <source>
        <dbReference type="EMBL" id="KAI3809910.1"/>
    </source>
</evidence>
<keyword evidence="2" id="KW-1185">Reference proteome</keyword>
<dbReference type="EMBL" id="CM042024">
    <property type="protein sequence ID" value="KAI3809910.1"/>
    <property type="molecule type" value="Genomic_DNA"/>
</dbReference>
<dbReference type="Proteomes" id="UP001056120">
    <property type="component" value="Linkage Group LG07"/>
</dbReference>
<reference evidence="1 2" key="2">
    <citation type="journal article" date="2022" name="Mol. Ecol. Resour.">
        <title>The genomes of chicory, endive, great burdock and yacon provide insights into Asteraceae paleo-polyploidization history and plant inulin production.</title>
        <authorList>
            <person name="Fan W."/>
            <person name="Wang S."/>
            <person name="Wang H."/>
            <person name="Wang A."/>
            <person name="Jiang F."/>
            <person name="Liu H."/>
            <person name="Zhao H."/>
            <person name="Xu D."/>
            <person name="Zhang Y."/>
        </authorList>
    </citation>
    <scope>NUCLEOTIDE SEQUENCE [LARGE SCALE GENOMIC DNA]</scope>
    <source>
        <strain evidence="2">cv. Yunnan</strain>
        <tissue evidence="1">Leaves</tissue>
    </source>
</reference>
<sequence>MDSYSYADSGGSSPRSRDVDLQPWEAHSSTKVKFMCSYGGKIHPRPHDNQLSYVGGETKILAVDRTIKFATLNAKLKALCDRDVCFKYQLPGEDLDALISVTNEDDLEHMMHEYDRLNKASNTPAKLRLFLFPQSTGLTPVHSFGSTEGGQLQSHGNMELMFGLETGIPSGVASGSQDQDLHILPQEQETEVIDEQAHRIQKHIHDLQKLRITEEQQPALYRRPSNDNLAAGDYYVPKMTENVAPASEYQIAVGFTASPDQQPVYMIQPPASMYHAPNAIPVTAPGQGYYVQRMPAREQPVYNIMPPVATQQTIVSSQQQFVAQTGYQMVTDGQVAGAGRQIYYTTHVAQPQQPLQQQYQATAGVATVTLNQENVAANLKEFI</sequence>
<accession>A0ACB9IPI7</accession>
<protein>
    <submittedName>
        <fullName evidence="1">Uncharacterized protein</fullName>
    </submittedName>
</protein>
<evidence type="ECO:0000313" key="2">
    <source>
        <dbReference type="Proteomes" id="UP001056120"/>
    </source>
</evidence>